<dbReference type="Pfam" id="PF16344">
    <property type="entry name" value="FecR_C"/>
    <property type="match status" value="1"/>
</dbReference>
<keyword evidence="1" id="KW-1133">Transmembrane helix</keyword>
<feature type="transmembrane region" description="Helical" evidence="1">
    <location>
        <begin position="98"/>
        <end position="120"/>
    </location>
</feature>
<evidence type="ECO:0000313" key="5">
    <source>
        <dbReference type="Proteomes" id="UP001172083"/>
    </source>
</evidence>
<dbReference type="Proteomes" id="UP001172083">
    <property type="component" value="Unassembled WGS sequence"/>
</dbReference>
<dbReference type="EMBL" id="JAUJEB010000003">
    <property type="protein sequence ID" value="MDN5213641.1"/>
    <property type="molecule type" value="Genomic_DNA"/>
</dbReference>
<dbReference type="RefSeq" id="WP_346758978.1">
    <property type="nucleotide sequence ID" value="NZ_JAUJEB010000003.1"/>
</dbReference>
<dbReference type="Gene3D" id="3.55.50.30">
    <property type="match status" value="1"/>
</dbReference>
<dbReference type="PANTHER" id="PTHR30273">
    <property type="entry name" value="PERIPLASMIC SIGNAL SENSOR AND SIGMA FACTOR ACTIVATOR FECR-RELATED"/>
    <property type="match status" value="1"/>
</dbReference>
<proteinExistence type="predicted"/>
<evidence type="ECO:0000259" key="2">
    <source>
        <dbReference type="Pfam" id="PF04773"/>
    </source>
</evidence>
<dbReference type="PIRSF" id="PIRSF018266">
    <property type="entry name" value="FecR"/>
    <property type="match status" value="1"/>
</dbReference>
<organism evidence="4 5">
    <name type="scientific">Agaribacillus aureus</name>
    <dbReference type="NCBI Taxonomy" id="3051825"/>
    <lineage>
        <taxon>Bacteria</taxon>
        <taxon>Pseudomonadati</taxon>
        <taxon>Bacteroidota</taxon>
        <taxon>Cytophagia</taxon>
        <taxon>Cytophagales</taxon>
        <taxon>Splendidivirgaceae</taxon>
        <taxon>Agaribacillus</taxon>
    </lineage>
</organism>
<keyword evidence="5" id="KW-1185">Reference proteome</keyword>
<evidence type="ECO:0000259" key="3">
    <source>
        <dbReference type="Pfam" id="PF16344"/>
    </source>
</evidence>
<evidence type="ECO:0000256" key="1">
    <source>
        <dbReference type="SAM" id="Phobius"/>
    </source>
</evidence>
<gene>
    <name evidence="4" type="ORF">QQ020_16335</name>
</gene>
<dbReference type="Pfam" id="PF04773">
    <property type="entry name" value="FecR"/>
    <property type="match status" value="1"/>
</dbReference>
<name>A0ABT8L987_9BACT</name>
<sequence length="346" mass="39981">MKRKKHLNYSLADLLKDDYFHKWIIDNDPECNEFWENWMKEDATRPGLVSKAKTILSGIEFKADPMPGEIKARLWKQLESEVIVSKKKRRHFFRPLKIRSYHIAATVVLMAVAFFTFYYMQPASIFIEDQPITYIEKVCLPGQKITVPLEDGSKVKLNAGSTLRFPSAFSRNAREVYLEGEAFFEVRKDPDRQFKVNTSNITVSVLGTSFNVSAYAENKDVSVAVLTGEVMVSSTTHPAGNRVNLQPREMAVYHKDDHITTKGLFDYEEVLDWKDGVLNFDNASFEEIVVKLEKWFGVTFDIRREIVTEKDFSGRFKDKSLEYILQGLSFSFDFEYQIAGEQIIIK</sequence>
<keyword evidence="1" id="KW-0812">Transmembrane</keyword>
<evidence type="ECO:0000313" key="4">
    <source>
        <dbReference type="EMBL" id="MDN5213641.1"/>
    </source>
</evidence>
<dbReference type="InterPro" id="IPR006860">
    <property type="entry name" value="FecR"/>
</dbReference>
<comment type="caution">
    <text evidence="4">The sequence shown here is derived from an EMBL/GenBank/DDBJ whole genome shotgun (WGS) entry which is preliminary data.</text>
</comment>
<dbReference type="Gene3D" id="2.60.120.1440">
    <property type="match status" value="1"/>
</dbReference>
<dbReference type="InterPro" id="IPR032508">
    <property type="entry name" value="FecR_C"/>
</dbReference>
<dbReference type="InterPro" id="IPR012373">
    <property type="entry name" value="Ferrdict_sens_TM"/>
</dbReference>
<feature type="domain" description="Protein FecR C-terminal" evidence="3">
    <location>
        <begin position="278"/>
        <end position="345"/>
    </location>
</feature>
<keyword evidence="1" id="KW-0472">Membrane</keyword>
<accession>A0ABT8L987</accession>
<dbReference type="PANTHER" id="PTHR30273:SF2">
    <property type="entry name" value="PROTEIN FECR"/>
    <property type="match status" value="1"/>
</dbReference>
<feature type="domain" description="FecR protein" evidence="2">
    <location>
        <begin position="142"/>
        <end position="230"/>
    </location>
</feature>
<protein>
    <submittedName>
        <fullName evidence="4">FecR domain-containing protein</fullName>
    </submittedName>
</protein>
<reference evidence="4" key="1">
    <citation type="submission" date="2023-06" db="EMBL/GenBank/DDBJ databases">
        <title>Genomic of Agaribacillus aureum.</title>
        <authorList>
            <person name="Wang G."/>
        </authorList>
    </citation>
    <scope>NUCLEOTIDE SEQUENCE</scope>
    <source>
        <strain evidence="4">BMA12</strain>
    </source>
</reference>